<dbReference type="EMBL" id="BJCE01000122">
    <property type="protein sequence ID" value="GCL38192.1"/>
    <property type="molecule type" value="Genomic_DNA"/>
</dbReference>
<protein>
    <recommendedName>
        <fullName evidence="1">HTH cro/C1-type domain-containing protein</fullName>
    </recommendedName>
</protein>
<name>A0A480A145_9CYAN</name>
<dbReference type="CDD" id="cd00093">
    <property type="entry name" value="HTH_XRE"/>
    <property type="match status" value="1"/>
</dbReference>
<dbReference type="PROSITE" id="PS50943">
    <property type="entry name" value="HTH_CROC1"/>
    <property type="match status" value="1"/>
</dbReference>
<comment type="caution">
    <text evidence="2">The sequence shown here is derived from an EMBL/GenBank/DDBJ whole genome shotgun (WGS) entry which is preliminary data.</text>
</comment>
<proteinExistence type="predicted"/>
<sequence length="158" mass="17848">MEEAKVNFITGRTRLSTMQKRQKRLVELIEYLLQAGWTQTTLSVEIGVDFSTVYRWLKGKAIPETDSKNFLRLAKLSGGDSETLKQYLDGYISLSTYLQNFDLAENSLNSAATDTKYPVEQIKEEVLARIYTLDPVDIADIISTSVAFLAESRKAAIR</sequence>
<dbReference type="InterPro" id="IPR001387">
    <property type="entry name" value="Cro/C1-type_HTH"/>
</dbReference>
<dbReference type="Gene3D" id="1.10.260.40">
    <property type="entry name" value="lambda repressor-like DNA-binding domains"/>
    <property type="match status" value="1"/>
</dbReference>
<dbReference type="AlphaFoldDB" id="A0A480A145"/>
<evidence type="ECO:0000313" key="2">
    <source>
        <dbReference type="EMBL" id="GCL38192.1"/>
    </source>
</evidence>
<dbReference type="SUPFAM" id="SSF47413">
    <property type="entry name" value="lambda repressor-like DNA-binding domains"/>
    <property type="match status" value="1"/>
</dbReference>
<dbReference type="GO" id="GO:0003677">
    <property type="term" value="F:DNA binding"/>
    <property type="evidence" value="ECO:0007669"/>
    <property type="project" value="InterPro"/>
</dbReference>
<accession>A0A480A145</accession>
<dbReference type="Pfam" id="PF01381">
    <property type="entry name" value="HTH_3"/>
    <property type="match status" value="1"/>
</dbReference>
<dbReference type="Proteomes" id="UP000300142">
    <property type="component" value="Unassembled WGS sequence"/>
</dbReference>
<dbReference type="InterPro" id="IPR010982">
    <property type="entry name" value="Lambda_DNA-bd_dom_sf"/>
</dbReference>
<keyword evidence="3" id="KW-1185">Reference proteome</keyword>
<reference evidence="3" key="1">
    <citation type="submission" date="2019-02" db="EMBL/GenBank/DDBJ databases">
        <title>Draft genome sequence of Sphaerospermopsis reniformis NIES-1949.</title>
        <authorList>
            <person name="Yamaguchi H."/>
            <person name="Suzuki S."/>
            <person name="Kawachi M."/>
        </authorList>
    </citation>
    <scope>NUCLEOTIDE SEQUENCE [LARGE SCALE GENOMIC DNA]</scope>
    <source>
        <strain evidence="3">NIES-1949</strain>
    </source>
</reference>
<evidence type="ECO:0000259" key="1">
    <source>
        <dbReference type="PROSITE" id="PS50943"/>
    </source>
</evidence>
<dbReference type="SMART" id="SM00530">
    <property type="entry name" value="HTH_XRE"/>
    <property type="match status" value="1"/>
</dbReference>
<organism evidence="2 3">
    <name type="scientific">Sphaerospermopsis reniformis</name>
    <dbReference type="NCBI Taxonomy" id="531300"/>
    <lineage>
        <taxon>Bacteria</taxon>
        <taxon>Bacillati</taxon>
        <taxon>Cyanobacteriota</taxon>
        <taxon>Cyanophyceae</taxon>
        <taxon>Nostocales</taxon>
        <taxon>Aphanizomenonaceae</taxon>
        <taxon>Sphaerospermopsis</taxon>
    </lineage>
</organism>
<evidence type="ECO:0000313" key="3">
    <source>
        <dbReference type="Proteomes" id="UP000300142"/>
    </source>
</evidence>
<feature type="domain" description="HTH cro/C1-type" evidence="1">
    <location>
        <begin position="28"/>
        <end position="84"/>
    </location>
</feature>
<gene>
    <name evidence="2" type="ORF">SR1949_33060</name>
</gene>